<proteinExistence type="predicted"/>
<keyword evidence="1" id="KW-1133">Transmembrane helix</keyword>
<dbReference type="InterPro" id="IPR046735">
    <property type="entry name" value="PA2779-like"/>
</dbReference>
<evidence type="ECO:0000313" key="4">
    <source>
        <dbReference type="Proteomes" id="UP000541185"/>
    </source>
</evidence>
<keyword evidence="1" id="KW-0472">Membrane</keyword>
<gene>
    <name evidence="3" type="ORF">HHL11_14480</name>
</gene>
<comment type="caution">
    <text evidence="3">The sequence shown here is derived from an EMBL/GenBank/DDBJ whole genome shotgun (WGS) entry which is preliminary data.</text>
</comment>
<keyword evidence="1" id="KW-0812">Transmembrane</keyword>
<evidence type="ECO:0000256" key="2">
    <source>
        <dbReference type="SAM" id="SignalP"/>
    </source>
</evidence>
<evidence type="ECO:0000313" key="3">
    <source>
        <dbReference type="EMBL" id="NML44961.1"/>
    </source>
</evidence>
<dbReference type="Proteomes" id="UP000541185">
    <property type="component" value="Unassembled WGS sequence"/>
</dbReference>
<keyword evidence="2" id="KW-0732">Signal</keyword>
<sequence>MNLALKKTTCRALVISLLALSFQSARAGMIGTEQATAESAPSERTLLLNSLDRSEVATQLQAAGVDPVAARERVRSMTDQEVHAMAQDIQTAPAGGVSTWGWVAIVVVIGLIWYYAVRK</sequence>
<name>A0A848H612_9BURK</name>
<dbReference type="Pfam" id="PF20332">
    <property type="entry name" value="DUF6627"/>
    <property type="match status" value="1"/>
</dbReference>
<protein>
    <submittedName>
        <fullName evidence="3">PA2779 family protein</fullName>
    </submittedName>
</protein>
<dbReference type="NCBIfam" id="NF033919">
    <property type="entry name" value="PA2779_fam"/>
    <property type="match status" value="1"/>
</dbReference>
<evidence type="ECO:0000256" key="1">
    <source>
        <dbReference type="SAM" id="Phobius"/>
    </source>
</evidence>
<reference evidence="3 4" key="1">
    <citation type="submission" date="2020-04" db="EMBL/GenBank/DDBJ databases">
        <title>Ramlibacter sp. G-1-2-2 isolated from soil.</title>
        <authorList>
            <person name="Dahal R.H."/>
        </authorList>
    </citation>
    <scope>NUCLEOTIDE SEQUENCE [LARGE SCALE GENOMIC DNA]</scope>
    <source>
        <strain evidence="3 4">G-1-2-2</strain>
    </source>
</reference>
<dbReference type="RefSeq" id="WP_169419057.1">
    <property type="nucleotide sequence ID" value="NZ_JABBFX010000001.1"/>
</dbReference>
<feature type="chain" id="PRO_5032560288" evidence="2">
    <location>
        <begin position="28"/>
        <end position="119"/>
    </location>
</feature>
<organism evidence="3 4">
    <name type="scientific">Ramlibacter agri</name>
    <dbReference type="NCBI Taxonomy" id="2728837"/>
    <lineage>
        <taxon>Bacteria</taxon>
        <taxon>Pseudomonadati</taxon>
        <taxon>Pseudomonadota</taxon>
        <taxon>Betaproteobacteria</taxon>
        <taxon>Burkholderiales</taxon>
        <taxon>Comamonadaceae</taxon>
        <taxon>Ramlibacter</taxon>
    </lineage>
</organism>
<feature type="transmembrane region" description="Helical" evidence="1">
    <location>
        <begin position="99"/>
        <end position="117"/>
    </location>
</feature>
<dbReference type="AlphaFoldDB" id="A0A848H612"/>
<dbReference type="EMBL" id="JABBFX010000001">
    <property type="protein sequence ID" value="NML44961.1"/>
    <property type="molecule type" value="Genomic_DNA"/>
</dbReference>
<accession>A0A848H612</accession>
<feature type="signal peptide" evidence="2">
    <location>
        <begin position="1"/>
        <end position="27"/>
    </location>
</feature>
<keyword evidence="4" id="KW-1185">Reference proteome</keyword>